<evidence type="ECO:0000256" key="1">
    <source>
        <dbReference type="SAM" id="Coils"/>
    </source>
</evidence>
<dbReference type="AlphaFoldDB" id="A0A397SJ40"/>
<comment type="caution">
    <text evidence="2">The sequence shown here is derived from an EMBL/GenBank/DDBJ whole genome shotgun (WGS) entry which is preliminary data.</text>
</comment>
<feature type="coiled-coil region" evidence="1">
    <location>
        <begin position="42"/>
        <end position="78"/>
    </location>
</feature>
<evidence type="ECO:0000313" key="3">
    <source>
        <dbReference type="Proteomes" id="UP000265703"/>
    </source>
</evidence>
<keyword evidence="1" id="KW-0175">Coiled coil</keyword>
<feature type="coiled-coil region" evidence="1">
    <location>
        <begin position="111"/>
        <end position="159"/>
    </location>
</feature>
<gene>
    <name evidence="2" type="ORF">C1645_834751</name>
</gene>
<organism evidence="2 3">
    <name type="scientific">Glomus cerebriforme</name>
    <dbReference type="NCBI Taxonomy" id="658196"/>
    <lineage>
        <taxon>Eukaryota</taxon>
        <taxon>Fungi</taxon>
        <taxon>Fungi incertae sedis</taxon>
        <taxon>Mucoromycota</taxon>
        <taxon>Glomeromycotina</taxon>
        <taxon>Glomeromycetes</taxon>
        <taxon>Glomerales</taxon>
        <taxon>Glomeraceae</taxon>
        <taxon>Glomus</taxon>
    </lineage>
</organism>
<reference evidence="2 3" key="1">
    <citation type="submission" date="2018-06" db="EMBL/GenBank/DDBJ databases">
        <title>Comparative genomics reveals the genomic features of Rhizophagus irregularis, R. cerebriforme, R. diaphanum and Gigaspora rosea, and their symbiotic lifestyle signature.</title>
        <authorList>
            <person name="Morin E."/>
            <person name="San Clemente H."/>
            <person name="Chen E.C.H."/>
            <person name="De La Providencia I."/>
            <person name="Hainaut M."/>
            <person name="Kuo A."/>
            <person name="Kohler A."/>
            <person name="Murat C."/>
            <person name="Tang N."/>
            <person name="Roy S."/>
            <person name="Loubradou J."/>
            <person name="Henrissat B."/>
            <person name="Grigoriev I.V."/>
            <person name="Corradi N."/>
            <person name="Roux C."/>
            <person name="Martin F.M."/>
        </authorList>
    </citation>
    <scope>NUCLEOTIDE SEQUENCE [LARGE SCALE GENOMIC DNA]</scope>
    <source>
        <strain evidence="2 3">DAOM 227022</strain>
    </source>
</reference>
<name>A0A397SJ40_9GLOM</name>
<accession>A0A397SJ40</accession>
<proteinExistence type="predicted"/>
<dbReference type="OrthoDB" id="10665727at2759"/>
<evidence type="ECO:0000313" key="2">
    <source>
        <dbReference type="EMBL" id="RIA82831.1"/>
    </source>
</evidence>
<protein>
    <submittedName>
        <fullName evidence="2">Uncharacterized protein</fullName>
    </submittedName>
</protein>
<feature type="coiled-coil region" evidence="1">
    <location>
        <begin position="436"/>
        <end position="470"/>
    </location>
</feature>
<dbReference type="EMBL" id="QKYT01000626">
    <property type="protein sequence ID" value="RIA82831.1"/>
    <property type="molecule type" value="Genomic_DNA"/>
</dbReference>
<dbReference type="Proteomes" id="UP000265703">
    <property type="component" value="Unassembled WGS sequence"/>
</dbReference>
<keyword evidence="3" id="KW-1185">Reference proteome</keyword>
<sequence>MNVRNNIKKKEDAVKDTTLYNGRKLTTSEKKIFEQASIKDDLVKVQDTAEILEKVIKAKEENVKNDTLLNELKGYRRDKADSVKAINEGNSNQFNIAFTLLESFSIPSGDEETLKKEIKDIEDQITAINNKKKKYESKRKELRLKAGEARRKKRNIANQITALDTTFRSHLVENKKLVDIIALYNTKASSNVGEFEVKFSYYFTDRKFIDVFSLRNVAFDVFDMMREVDKDKLFAYIDSSEVTIPTGSVFTTKKELKDAWDEFLKYKSDTTYGLPASYLDRELELTIHGAYTKSITPASGENDPDQGMAFSSWLKKYRSDQETVKSKASTQDNIEVSEELLDKISRENEKEYFRLSKEKGNVLGTRYYNLSGKKENKFDFKLNKNITDPLTGLPGMVTSQNFTRYLSLDALDDEIHTLELDESEQEVIEEGYKRELNKLLDQEADYNVEIIDFENEKKILQDRLTVLEIKDLPSLKQKFQDLWKSGSPATKYLPAEIAALEHYLKLIGDMLAKQKPEGVTLDTATNLDPEHKGYYDKIVKLKKDLEP</sequence>